<organism evidence="1 2">
    <name type="scientific">Metasolibacillus meyeri</name>
    <dbReference type="NCBI Taxonomy" id="1071052"/>
    <lineage>
        <taxon>Bacteria</taxon>
        <taxon>Bacillati</taxon>
        <taxon>Bacillota</taxon>
        <taxon>Bacilli</taxon>
        <taxon>Bacillales</taxon>
        <taxon>Caryophanaceae</taxon>
        <taxon>Metasolibacillus</taxon>
    </lineage>
</organism>
<comment type="caution">
    <text evidence="1">The sequence shown here is derived from an EMBL/GenBank/DDBJ whole genome shotgun (WGS) entry which is preliminary data.</text>
</comment>
<gene>
    <name evidence="1" type="ORF">P9B03_02875</name>
</gene>
<protein>
    <recommendedName>
        <fullName evidence="3">Transposase</fullName>
    </recommendedName>
</protein>
<accession>A0AAW9NRN8</accession>
<evidence type="ECO:0008006" key="3">
    <source>
        <dbReference type="Google" id="ProtNLM"/>
    </source>
</evidence>
<sequence>MNMMLNVKDKPSWERMERLLKNLTEEQQRSIENYIRGYESGVRAGIQIGKAAAKSN</sequence>
<name>A0AAW9NRN8_9BACL</name>
<evidence type="ECO:0000313" key="1">
    <source>
        <dbReference type="EMBL" id="MEC1177416.1"/>
    </source>
</evidence>
<dbReference type="RefSeq" id="WP_326121749.1">
    <property type="nucleotide sequence ID" value="NZ_JARSFG010000003.1"/>
</dbReference>
<dbReference type="EMBL" id="JARSFG010000003">
    <property type="protein sequence ID" value="MEC1177416.1"/>
    <property type="molecule type" value="Genomic_DNA"/>
</dbReference>
<proteinExistence type="predicted"/>
<dbReference type="Proteomes" id="UP001344888">
    <property type="component" value="Unassembled WGS sequence"/>
</dbReference>
<reference evidence="1 2" key="1">
    <citation type="submission" date="2023-03" db="EMBL/GenBank/DDBJ databases">
        <title>Bacillus Genome Sequencing.</title>
        <authorList>
            <person name="Dunlap C."/>
        </authorList>
    </citation>
    <scope>NUCLEOTIDE SEQUENCE [LARGE SCALE GENOMIC DNA]</scope>
    <source>
        <strain evidence="1 2">B-59205</strain>
    </source>
</reference>
<keyword evidence="2" id="KW-1185">Reference proteome</keyword>
<evidence type="ECO:0000313" key="2">
    <source>
        <dbReference type="Proteomes" id="UP001344888"/>
    </source>
</evidence>
<dbReference type="AlphaFoldDB" id="A0AAW9NRN8"/>